<keyword evidence="2" id="KW-1185">Reference proteome</keyword>
<evidence type="ECO:0000313" key="2">
    <source>
        <dbReference type="Proteomes" id="UP000076858"/>
    </source>
</evidence>
<reference evidence="1 2" key="1">
    <citation type="submission" date="2016-03" db="EMBL/GenBank/DDBJ databases">
        <title>EvidentialGene: Evidence-directed Construction of Genes on Genomes.</title>
        <authorList>
            <person name="Gilbert D.G."/>
            <person name="Choi J.-H."/>
            <person name="Mockaitis K."/>
            <person name="Colbourne J."/>
            <person name="Pfrender M."/>
        </authorList>
    </citation>
    <scope>NUCLEOTIDE SEQUENCE [LARGE SCALE GENOMIC DNA]</scope>
    <source>
        <strain evidence="1 2">Xinb3</strain>
        <tissue evidence="1">Complete organism</tissue>
    </source>
</reference>
<comment type="caution">
    <text evidence="1">The sequence shown here is derived from an EMBL/GenBank/DDBJ whole genome shotgun (WGS) entry which is preliminary data.</text>
</comment>
<gene>
    <name evidence="1" type="ORF">APZ42_023671</name>
</gene>
<name>A0A164UR77_9CRUS</name>
<proteinExistence type="predicted"/>
<dbReference type="Proteomes" id="UP000076858">
    <property type="component" value="Unassembled WGS sequence"/>
</dbReference>
<dbReference type="EMBL" id="LRGB01001577">
    <property type="protein sequence ID" value="KZS11598.1"/>
    <property type="molecule type" value="Genomic_DNA"/>
</dbReference>
<evidence type="ECO:0000313" key="1">
    <source>
        <dbReference type="EMBL" id="KZS11598.1"/>
    </source>
</evidence>
<accession>A0A164UR77</accession>
<sequence>MMIMSAFNQKLGGEKNVGKRADHVTRKTIQIKPLPFFFFVPSRHFENCLHGGVIHKERSFPLIFFFF</sequence>
<organism evidence="1 2">
    <name type="scientific">Daphnia magna</name>
    <dbReference type="NCBI Taxonomy" id="35525"/>
    <lineage>
        <taxon>Eukaryota</taxon>
        <taxon>Metazoa</taxon>
        <taxon>Ecdysozoa</taxon>
        <taxon>Arthropoda</taxon>
        <taxon>Crustacea</taxon>
        <taxon>Branchiopoda</taxon>
        <taxon>Diplostraca</taxon>
        <taxon>Cladocera</taxon>
        <taxon>Anomopoda</taxon>
        <taxon>Daphniidae</taxon>
        <taxon>Daphnia</taxon>
    </lineage>
</organism>
<protein>
    <submittedName>
        <fullName evidence="1">Uncharacterized protein</fullName>
    </submittedName>
</protein>
<dbReference type="AlphaFoldDB" id="A0A164UR77"/>